<dbReference type="AlphaFoldDB" id="A0A0U0SB84"/>
<feature type="compositionally biased region" description="Gly residues" evidence="1">
    <location>
        <begin position="1"/>
        <end position="14"/>
    </location>
</feature>
<evidence type="ECO:0000313" key="4">
    <source>
        <dbReference type="Proteomes" id="UP000038802"/>
    </source>
</evidence>
<proteinExistence type="predicted"/>
<evidence type="ECO:0000313" key="2">
    <source>
        <dbReference type="EMBL" id="COV10195.1"/>
    </source>
</evidence>
<dbReference type="EMBL" id="CSAE01000031">
    <property type="protein sequence ID" value="COV10195.1"/>
    <property type="molecule type" value="Genomic_DNA"/>
</dbReference>
<protein>
    <submittedName>
        <fullName evidence="2">Uncharacterized protein</fullName>
    </submittedName>
</protein>
<evidence type="ECO:0000256" key="1">
    <source>
        <dbReference type="SAM" id="MobiDB-lite"/>
    </source>
</evidence>
<name>A0A0U0SB84_MYCTX</name>
<dbReference type="Proteomes" id="UP000044938">
    <property type="component" value="Unassembled WGS sequence"/>
</dbReference>
<feature type="region of interest" description="Disordered" evidence="1">
    <location>
        <begin position="1"/>
        <end position="20"/>
    </location>
</feature>
<reference evidence="2" key="2">
    <citation type="submission" date="2015-03" db="EMBL/GenBank/DDBJ databases">
        <authorList>
            <person name="Murphy D."/>
        </authorList>
    </citation>
    <scope>NUCLEOTIDE SEQUENCE [LARGE SCALE GENOMIC DNA]</scope>
    <source>
        <strain evidence="2">K00500041</strain>
    </source>
</reference>
<dbReference type="EMBL" id="CSAJ01000421">
    <property type="protein sequence ID" value="COW60513.1"/>
    <property type="molecule type" value="Genomic_DNA"/>
</dbReference>
<dbReference type="Proteomes" id="UP000038802">
    <property type="component" value="Unassembled WGS sequence"/>
</dbReference>
<sequence length="88" mass="9110">MGASGPGGPSGGSAPGSIVGGEIAYAGGRPVSAPEASKTAAMVAVPARPHHDLLLPVPNRCIDVHQPQRQREDRHQAEVFNPFHKLAE</sequence>
<gene>
    <name evidence="2" type="ORF">ERS007703_00527</name>
    <name evidence="3" type="ORF">ERS007720_02924</name>
</gene>
<reference evidence="4 5" key="1">
    <citation type="submission" date="2015-03" db="EMBL/GenBank/DDBJ databases">
        <authorList>
            <consortium name="Pathogen Informatics"/>
        </authorList>
    </citation>
    <scope>NUCLEOTIDE SEQUENCE [LARGE SCALE GENOMIC DNA]</scope>
    <source>
        <strain evidence="4">K00500041</strain>
        <strain evidence="3 5">M09401471</strain>
    </source>
</reference>
<evidence type="ECO:0000313" key="5">
    <source>
        <dbReference type="Proteomes" id="UP000044938"/>
    </source>
</evidence>
<evidence type="ECO:0000313" key="3">
    <source>
        <dbReference type="EMBL" id="COW60513.1"/>
    </source>
</evidence>
<organism evidence="2 4">
    <name type="scientific">Mycobacterium tuberculosis</name>
    <dbReference type="NCBI Taxonomy" id="1773"/>
    <lineage>
        <taxon>Bacteria</taxon>
        <taxon>Bacillati</taxon>
        <taxon>Actinomycetota</taxon>
        <taxon>Actinomycetes</taxon>
        <taxon>Mycobacteriales</taxon>
        <taxon>Mycobacteriaceae</taxon>
        <taxon>Mycobacterium</taxon>
        <taxon>Mycobacterium tuberculosis complex</taxon>
    </lineage>
</organism>
<accession>A0A0U0SB84</accession>